<evidence type="ECO:0000313" key="2">
    <source>
        <dbReference type="Proteomes" id="UP000294933"/>
    </source>
</evidence>
<accession>A0A4Y7PTX6</accession>
<name>A0A4Y7PTX6_9AGAM</name>
<gene>
    <name evidence="1" type="ORF">BD410DRAFT_496476</name>
</gene>
<dbReference type="Proteomes" id="UP000294933">
    <property type="component" value="Unassembled WGS sequence"/>
</dbReference>
<sequence>MTSSNVHLHPNLQSHLDSAERYRVWISREVLTAFGPSSLHWRNIPSVAILRPLLLDLDSIGGIIDAFRSFRSQWAAWMLHCPCPVLPQSPSPTPAHKSLIFEMLCDATSHLLRYPKSTPDTQMTIFRYFDRSLRDVNQTPYERQLPVYEVPWCLFDAYQSTLYGSTTGTRANSFRYNRWLLHRNFFQCLRVVGIHGHAFDNRSMDVQVRFSDYCKVLEKALWDLKKSTSPHVHDDASSQAILGFIQRRISPRGPVEMPLDLTPTSDALAEHRGIVRTLLMNHSPSYTPPFFACIRRIANELGYDMYLDPLHELACYDI</sequence>
<keyword evidence="2" id="KW-1185">Reference proteome</keyword>
<proteinExistence type="predicted"/>
<reference evidence="1 2" key="1">
    <citation type="submission" date="2018-06" db="EMBL/GenBank/DDBJ databases">
        <title>A transcriptomic atlas of mushroom development highlights an independent origin of complex multicellularity.</title>
        <authorList>
            <consortium name="DOE Joint Genome Institute"/>
            <person name="Krizsan K."/>
            <person name="Almasi E."/>
            <person name="Merenyi Z."/>
            <person name="Sahu N."/>
            <person name="Viragh M."/>
            <person name="Koszo T."/>
            <person name="Mondo S."/>
            <person name="Kiss B."/>
            <person name="Balint B."/>
            <person name="Kues U."/>
            <person name="Barry K."/>
            <person name="Hegedus J.C."/>
            <person name="Henrissat B."/>
            <person name="Johnson J."/>
            <person name="Lipzen A."/>
            <person name="Ohm R."/>
            <person name="Nagy I."/>
            <person name="Pangilinan J."/>
            <person name="Yan J."/>
            <person name="Xiong Y."/>
            <person name="Grigoriev I.V."/>
            <person name="Hibbett D.S."/>
            <person name="Nagy L.G."/>
        </authorList>
    </citation>
    <scope>NUCLEOTIDE SEQUENCE [LARGE SCALE GENOMIC DNA]</scope>
    <source>
        <strain evidence="1 2">SZMC22713</strain>
    </source>
</reference>
<evidence type="ECO:0000313" key="1">
    <source>
        <dbReference type="EMBL" id="TDL18491.1"/>
    </source>
</evidence>
<dbReference type="EMBL" id="ML170207">
    <property type="protein sequence ID" value="TDL18491.1"/>
    <property type="molecule type" value="Genomic_DNA"/>
</dbReference>
<protein>
    <submittedName>
        <fullName evidence="1">Uncharacterized protein</fullName>
    </submittedName>
</protein>
<organism evidence="1 2">
    <name type="scientific">Rickenella mellea</name>
    <dbReference type="NCBI Taxonomy" id="50990"/>
    <lineage>
        <taxon>Eukaryota</taxon>
        <taxon>Fungi</taxon>
        <taxon>Dikarya</taxon>
        <taxon>Basidiomycota</taxon>
        <taxon>Agaricomycotina</taxon>
        <taxon>Agaricomycetes</taxon>
        <taxon>Hymenochaetales</taxon>
        <taxon>Rickenellaceae</taxon>
        <taxon>Rickenella</taxon>
    </lineage>
</organism>
<dbReference type="VEuPathDB" id="FungiDB:BD410DRAFT_496476"/>
<dbReference type="AlphaFoldDB" id="A0A4Y7PTX6"/>